<dbReference type="Proteomes" id="UP000481109">
    <property type="component" value="Unassembled WGS sequence"/>
</dbReference>
<keyword evidence="3" id="KW-0436">Ligase</keyword>
<gene>
    <name evidence="3" type="ORF">G6045_03615</name>
</gene>
<dbReference type="InterPro" id="IPR050237">
    <property type="entry name" value="ATP-dep_AMP-bd_enzyme"/>
</dbReference>
<evidence type="ECO:0000259" key="1">
    <source>
        <dbReference type="Pfam" id="PF00501"/>
    </source>
</evidence>
<dbReference type="InterPro" id="IPR042099">
    <property type="entry name" value="ANL_N_sf"/>
</dbReference>
<dbReference type="PANTHER" id="PTHR43767">
    <property type="entry name" value="LONG-CHAIN-FATTY-ACID--COA LIGASE"/>
    <property type="match status" value="1"/>
</dbReference>
<dbReference type="InterPro" id="IPR025110">
    <property type="entry name" value="AMP-bd_C"/>
</dbReference>
<protein>
    <submittedName>
        <fullName evidence="3">Long-chain fatty acid--CoA ligase</fullName>
    </submittedName>
</protein>
<dbReference type="Pfam" id="PF00501">
    <property type="entry name" value="AMP-binding"/>
    <property type="match status" value="1"/>
</dbReference>
<accession>A0A6G4XB62</accession>
<dbReference type="RefSeq" id="WP_165330293.1">
    <property type="nucleotide sequence ID" value="NZ_JAAKZW010000005.1"/>
</dbReference>
<dbReference type="Gene3D" id="3.40.50.12780">
    <property type="entry name" value="N-terminal domain of ligase-like"/>
    <property type="match status" value="1"/>
</dbReference>
<dbReference type="EMBL" id="JAAKZW010000005">
    <property type="protein sequence ID" value="NGO74779.1"/>
    <property type="molecule type" value="Genomic_DNA"/>
</dbReference>
<comment type="caution">
    <text evidence="3">The sequence shown here is derived from an EMBL/GenBank/DDBJ whole genome shotgun (WGS) entry which is preliminary data.</text>
</comment>
<keyword evidence="4" id="KW-1185">Reference proteome</keyword>
<dbReference type="SUPFAM" id="SSF56801">
    <property type="entry name" value="Acetyl-CoA synthetase-like"/>
    <property type="match status" value="1"/>
</dbReference>
<dbReference type="InterPro" id="IPR045851">
    <property type="entry name" value="AMP-bd_C_sf"/>
</dbReference>
<organism evidence="3 4">
    <name type="scientific">Streptomyces mesophilus</name>
    <dbReference type="NCBI Taxonomy" id="1775132"/>
    <lineage>
        <taxon>Bacteria</taxon>
        <taxon>Bacillati</taxon>
        <taxon>Actinomycetota</taxon>
        <taxon>Actinomycetes</taxon>
        <taxon>Kitasatosporales</taxon>
        <taxon>Streptomycetaceae</taxon>
        <taxon>Streptomyces</taxon>
    </lineage>
</organism>
<dbReference type="AlphaFoldDB" id="A0A6G4XB62"/>
<reference evidence="3 4" key="1">
    <citation type="submission" date="2020-02" db="EMBL/GenBank/DDBJ databases">
        <title>Whole-genome analyses of novel actinobacteria.</title>
        <authorList>
            <person name="Sahin N."/>
            <person name="Tokatli A."/>
        </authorList>
    </citation>
    <scope>NUCLEOTIDE SEQUENCE [LARGE SCALE GENOMIC DNA]</scope>
    <source>
        <strain evidence="3 4">YC504</strain>
    </source>
</reference>
<dbReference type="InterPro" id="IPR020845">
    <property type="entry name" value="AMP-binding_CS"/>
</dbReference>
<dbReference type="Pfam" id="PF13193">
    <property type="entry name" value="AMP-binding_C"/>
    <property type="match status" value="1"/>
</dbReference>
<sequence>MPLDQADHLARLAESAYERLGDHESLVYGGRRHRSGELFQRATRAGGGLAELGVRPGDRVAVLMANCPEVSITYQAIWRAGAVVTPVMFLVSPVELAHILTDSGARFLVTTADLMASVAAAAPHAPGLSQVIVVDELPPGAPELPPTVTITPYADVETAAPSDVVPRGGADLAALMYTGGTTGRAKGVMLSHRNLHACSSAAFTASRVEGLTDGITRTLMPLPLSHAYGLIVTLIGWHAVEPQLAVLQRWFDPAQWLELAVEHRVQRTTLVPSMIQMLLEQPLAEADLSEMRYVSSGAAPLAPDTRAAWQRAVPSSEILEGYGCTESGSVISTNRPGSNRPGSVGTAIPGYEIEIRDDKDQVVPPGSEGEICVRAHGVMAGYWNAPDLTALTLEGGWLHTGDIGRFDEDGALHLIDRKKDLILRGGFNVFPRDVEDALLNHPAVASAGVVGRPDQRLGEEVVAFVALHPDQPCGSEELIAYGKEQLAAHKYPREIHILDRLPVTSVGKLDRKALRARARE</sequence>
<dbReference type="PANTHER" id="PTHR43767:SF7">
    <property type="entry name" value="MEDIUM_LONG-CHAIN-FATTY-ACID--COA LIGASE FADD8"/>
    <property type="match status" value="1"/>
</dbReference>
<evidence type="ECO:0000313" key="3">
    <source>
        <dbReference type="EMBL" id="NGO74779.1"/>
    </source>
</evidence>
<name>A0A6G4XB62_9ACTN</name>
<dbReference type="InterPro" id="IPR000873">
    <property type="entry name" value="AMP-dep_synth/lig_dom"/>
</dbReference>
<dbReference type="PROSITE" id="PS00455">
    <property type="entry name" value="AMP_BINDING"/>
    <property type="match status" value="1"/>
</dbReference>
<proteinExistence type="predicted"/>
<evidence type="ECO:0000259" key="2">
    <source>
        <dbReference type="Pfam" id="PF13193"/>
    </source>
</evidence>
<evidence type="ECO:0000313" key="4">
    <source>
        <dbReference type="Proteomes" id="UP000481109"/>
    </source>
</evidence>
<feature type="domain" description="AMP-binding enzyme C-terminal" evidence="2">
    <location>
        <begin position="434"/>
        <end position="508"/>
    </location>
</feature>
<dbReference type="GO" id="GO:0016877">
    <property type="term" value="F:ligase activity, forming carbon-sulfur bonds"/>
    <property type="evidence" value="ECO:0007669"/>
    <property type="project" value="UniProtKB-ARBA"/>
</dbReference>
<feature type="domain" description="AMP-dependent synthetase/ligase" evidence="1">
    <location>
        <begin position="17"/>
        <end position="383"/>
    </location>
</feature>
<dbReference type="Gene3D" id="3.30.300.30">
    <property type="match status" value="1"/>
</dbReference>